<dbReference type="Gene3D" id="3.70.10.10">
    <property type="match status" value="1"/>
</dbReference>
<dbReference type="GO" id="GO:0031573">
    <property type="term" value="P:mitotic intra-S DNA damage checkpoint signaling"/>
    <property type="evidence" value="ECO:0007669"/>
    <property type="project" value="TreeGrafter"/>
</dbReference>
<sequence length="291" mass="33119">MRFRAKLVDVGCINHFIRLLTCISKLTKACTMRITPDHLHFTLSDRASQGAMGLWCELQQANFFDKYQMDGVSAEHNEIYLDVAPESVSRALRTAQAAKSVKIKLTRKHCPCLTLAVELLTVTGCSRVVTHDIPVYVVPRQIWCDYREPSMPDFDVGIYLPPLKTLKGFLERMKSFSNFVVRASILQVVEANQKGEMNLKIETELLTVTTHFHDLGKAPWVSDGTQQRSGEERDPEEMASARTDIRKLLQFVSSQLMTPKKAVCNIVDNSLLHFTMFHEDHILQYFIPAMT</sequence>
<dbReference type="GO" id="GO:0030896">
    <property type="term" value="C:checkpoint clamp complex"/>
    <property type="evidence" value="ECO:0007669"/>
    <property type="project" value="InterPro"/>
</dbReference>
<feature type="region of interest" description="Disordered" evidence="5">
    <location>
        <begin position="219"/>
        <end position="239"/>
    </location>
</feature>
<dbReference type="InterPro" id="IPR016580">
    <property type="entry name" value="HUS1"/>
</dbReference>
<evidence type="ECO:0000256" key="4">
    <source>
        <dbReference type="PIRNR" id="PIRNR011312"/>
    </source>
</evidence>
<comment type="subcellular location">
    <subcellularLocation>
        <location evidence="1">Nucleus</location>
    </subcellularLocation>
</comment>
<dbReference type="GO" id="GO:0005730">
    <property type="term" value="C:nucleolus"/>
    <property type="evidence" value="ECO:0007669"/>
    <property type="project" value="InterPro"/>
</dbReference>
<dbReference type="OMA" id="VCWMRLE"/>
<dbReference type="Pfam" id="PF04005">
    <property type="entry name" value="Hus1"/>
    <property type="match status" value="1"/>
</dbReference>
<dbReference type="PIRSF" id="PIRSF011312">
    <property type="entry name" value="Cell_cycle_HUS1"/>
    <property type="match status" value="1"/>
</dbReference>
<dbReference type="GO" id="GO:0035861">
    <property type="term" value="C:site of double-strand break"/>
    <property type="evidence" value="ECO:0007669"/>
    <property type="project" value="TreeGrafter"/>
</dbReference>
<accession>S4RI32</accession>
<dbReference type="PANTHER" id="PTHR12900">
    <property type="entry name" value="MITOTIC AND DNA DAMAGE CHECKPOINT PROTEIN HUS1"/>
    <property type="match status" value="1"/>
</dbReference>
<reference evidence="6" key="1">
    <citation type="submission" date="2025-08" db="UniProtKB">
        <authorList>
            <consortium name="Ensembl"/>
        </authorList>
    </citation>
    <scope>IDENTIFICATION</scope>
</reference>
<dbReference type="PANTHER" id="PTHR12900:SF0">
    <property type="entry name" value="CHECKPOINT PROTEIN"/>
    <property type="match status" value="1"/>
</dbReference>
<organism evidence="6">
    <name type="scientific">Petromyzon marinus</name>
    <name type="common">Sea lamprey</name>
    <dbReference type="NCBI Taxonomy" id="7757"/>
    <lineage>
        <taxon>Eukaryota</taxon>
        <taxon>Metazoa</taxon>
        <taxon>Chordata</taxon>
        <taxon>Craniata</taxon>
        <taxon>Vertebrata</taxon>
        <taxon>Cyclostomata</taxon>
        <taxon>Hyperoartia</taxon>
        <taxon>Petromyzontiformes</taxon>
        <taxon>Petromyzontidae</taxon>
        <taxon>Petromyzon</taxon>
    </lineage>
</organism>
<dbReference type="GO" id="GO:0033314">
    <property type="term" value="P:mitotic DNA replication checkpoint signaling"/>
    <property type="evidence" value="ECO:0007669"/>
    <property type="project" value="TreeGrafter"/>
</dbReference>
<dbReference type="GeneTree" id="ENSGT00390000000706"/>
<keyword evidence="3" id="KW-0539">Nucleus</keyword>
<proteinExistence type="inferred from homology"/>
<protein>
    <recommendedName>
        <fullName evidence="4">Checkpoint protein</fullName>
    </recommendedName>
</protein>
<dbReference type="InterPro" id="IPR007150">
    <property type="entry name" value="HUS1/Mec3"/>
</dbReference>
<dbReference type="STRING" id="7757.ENSPMAP00000004864"/>
<dbReference type="SUPFAM" id="SSF55979">
    <property type="entry name" value="DNA clamp"/>
    <property type="match status" value="1"/>
</dbReference>
<evidence type="ECO:0000256" key="2">
    <source>
        <dbReference type="ARBA" id="ARBA00005563"/>
    </source>
</evidence>
<reference evidence="6" key="2">
    <citation type="submission" date="2025-09" db="UniProtKB">
        <authorList>
            <consortium name="Ensembl"/>
        </authorList>
    </citation>
    <scope>IDENTIFICATION</scope>
</reference>
<dbReference type="HOGENOM" id="CLU_035754_1_0_1"/>
<dbReference type="GO" id="GO:0044778">
    <property type="term" value="P:meiotic DNA integrity checkpoint signaling"/>
    <property type="evidence" value="ECO:0007669"/>
    <property type="project" value="TreeGrafter"/>
</dbReference>
<evidence type="ECO:0000256" key="5">
    <source>
        <dbReference type="SAM" id="MobiDB-lite"/>
    </source>
</evidence>
<evidence type="ECO:0000256" key="1">
    <source>
        <dbReference type="ARBA" id="ARBA00004123"/>
    </source>
</evidence>
<evidence type="ECO:0000313" key="6">
    <source>
        <dbReference type="Ensembl" id="ENSPMAP00000004864.1"/>
    </source>
</evidence>
<dbReference type="GO" id="GO:0000724">
    <property type="term" value="P:double-strand break repair via homologous recombination"/>
    <property type="evidence" value="ECO:0007669"/>
    <property type="project" value="TreeGrafter"/>
</dbReference>
<dbReference type="InterPro" id="IPR046938">
    <property type="entry name" value="DNA_clamp_sf"/>
</dbReference>
<dbReference type="GO" id="GO:0000723">
    <property type="term" value="P:telomere maintenance"/>
    <property type="evidence" value="ECO:0007669"/>
    <property type="project" value="TreeGrafter"/>
</dbReference>
<dbReference type="Ensembl" id="ENSPMAT00000004883.1">
    <property type="protein sequence ID" value="ENSPMAP00000004864.1"/>
    <property type="gene ID" value="ENSPMAG00000004430.1"/>
</dbReference>
<dbReference type="GO" id="GO:0006289">
    <property type="term" value="P:nucleotide-excision repair"/>
    <property type="evidence" value="ECO:0007669"/>
    <property type="project" value="TreeGrafter"/>
</dbReference>
<evidence type="ECO:0000256" key="3">
    <source>
        <dbReference type="ARBA" id="ARBA00023242"/>
    </source>
</evidence>
<name>S4RI32_PETMA</name>
<dbReference type="AlphaFoldDB" id="S4RI32"/>
<comment type="similarity">
    <text evidence="2 4">Belongs to the HUS1 family.</text>
</comment>